<proteinExistence type="predicted"/>
<reference evidence="3" key="1">
    <citation type="submission" date="2024-05" db="EMBL/GenBank/DDBJ databases">
        <title>30 novel species of actinomycetes from the DSMZ collection.</title>
        <authorList>
            <person name="Nouioui I."/>
        </authorList>
    </citation>
    <scope>NUCLEOTIDE SEQUENCE</scope>
    <source>
        <strain evidence="3">DSM 41527</strain>
    </source>
</reference>
<dbReference type="RefSeq" id="WP_311625452.1">
    <property type="nucleotide sequence ID" value="NZ_JAVRFE010000030.1"/>
</dbReference>
<evidence type="ECO:0000256" key="2">
    <source>
        <dbReference type="SAM" id="Phobius"/>
    </source>
</evidence>
<evidence type="ECO:0000313" key="3">
    <source>
        <dbReference type="EMBL" id="MDT0458375.1"/>
    </source>
</evidence>
<keyword evidence="2" id="KW-0472">Membrane</keyword>
<dbReference type="Proteomes" id="UP001180551">
    <property type="component" value="Unassembled WGS sequence"/>
</dbReference>
<keyword evidence="2" id="KW-1133">Transmembrane helix</keyword>
<accession>A0ABU2TBQ5</accession>
<sequence length="85" mass="9402">MTAHPEPDLVTADLAELRRLLDVRTARVDGQLALLAQRSEQQERDADDVQARVARLEHTRWPLPSLAALTGLAALLVALWQAIGR</sequence>
<organism evidence="3 4">
    <name type="scientific">Streptomyces mooreae</name>
    <dbReference type="NCBI Taxonomy" id="3075523"/>
    <lineage>
        <taxon>Bacteria</taxon>
        <taxon>Bacillati</taxon>
        <taxon>Actinomycetota</taxon>
        <taxon>Actinomycetes</taxon>
        <taxon>Kitasatosporales</taxon>
        <taxon>Streptomycetaceae</taxon>
        <taxon>Streptomyces</taxon>
    </lineage>
</organism>
<feature type="coiled-coil region" evidence="1">
    <location>
        <begin position="32"/>
        <end position="59"/>
    </location>
</feature>
<evidence type="ECO:0008006" key="5">
    <source>
        <dbReference type="Google" id="ProtNLM"/>
    </source>
</evidence>
<evidence type="ECO:0000256" key="1">
    <source>
        <dbReference type="SAM" id="Coils"/>
    </source>
</evidence>
<keyword evidence="4" id="KW-1185">Reference proteome</keyword>
<keyword evidence="1" id="KW-0175">Coiled coil</keyword>
<name>A0ABU2TBQ5_9ACTN</name>
<dbReference type="EMBL" id="JAVRFE010000030">
    <property type="protein sequence ID" value="MDT0458375.1"/>
    <property type="molecule type" value="Genomic_DNA"/>
</dbReference>
<comment type="caution">
    <text evidence="3">The sequence shown here is derived from an EMBL/GenBank/DDBJ whole genome shotgun (WGS) entry which is preliminary data.</text>
</comment>
<gene>
    <name evidence="3" type="ORF">RM550_21980</name>
</gene>
<evidence type="ECO:0000313" key="4">
    <source>
        <dbReference type="Proteomes" id="UP001180551"/>
    </source>
</evidence>
<keyword evidence="2" id="KW-0812">Transmembrane</keyword>
<protein>
    <recommendedName>
        <fullName evidence="5">DUF3618 domain-containing protein</fullName>
    </recommendedName>
</protein>
<feature type="transmembrane region" description="Helical" evidence="2">
    <location>
        <begin position="61"/>
        <end position="83"/>
    </location>
</feature>